<reference evidence="1" key="2">
    <citation type="journal article" date="2015" name="Data Brief">
        <title>Shoot transcriptome of the giant reed, Arundo donax.</title>
        <authorList>
            <person name="Barrero R.A."/>
            <person name="Guerrero F.D."/>
            <person name="Moolhuijzen P."/>
            <person name="Goolsby J.A."/>
            <person name="Tidwell J."/>
            <person name="Bellgard S.E."/>
            <person name="Bellgard M.I."/>
        </authorList>
    </citation>
    <scope>NUCLEOTIDE SEQUENCE</scope>
    <source>
        <tissue evidence="1">Shoot tissue taken approximately 20 cm above the soil surface</tissue>
    </source>
</reference>
<proteinExistence type="predicted"/>
<accession>A0A0A9BCS4</accession>
<dbReference type="EMBL" id="GBRH01238860">
    <property type="protein sequence ID" value="JAD59035.1"/>
    <property type="molecule type" value="Transcribed_RNA"/>
</dbReference>
<protein>
    <submittedName>
        <fullName evidence="1">Uncharacterized protein</fullName>
    </submittedName>
</protein>
<organism evidence="1">
    <name type="scientific">Arundo donax</name>
    <name type="common">Giant reed</name>
    <name type="synonym">Donax arundinaceus</name>
    <dbReference type="NCBI Taxonomy" id="35708"/>
    <lineage>
        <taxon>Eukaryota</taxon>
        <taxon>Viridiplantae</taxon>
        <taxon>Streptophyta</taxon>
        <taxon>Embryophyta</taxon>
        <taxon>Tracheophyta</taxon>
        <taxon>Spermatophyta</taxon>
        <taxon>Magnoliopsida</taxon>
        <taxon>Liliopsida</taxon>
        <taxon>Poales</taxon>
        <taxon>Poaceae</taxon>
        <taxon>PACMAD clade</taxon>
        <taxon>Arundinoideae</taxon>
        <taxon>Arundineae</taxon>
        <taxon>Arundo</taxon>
    </lineage>
</organism>
<sequence length="54" mass="5957">MLLAPSYPCPRTIAKLKLYLISIFSIAAFNVKELVSSTWASPRNLTTALPFLST</sequence>
<dbReference type="AlphaFoldDB" id="A0A0A9BCS4"/>
<name>A0A0A9BCS4_ARUDO</name>
<evidence type="ECO:0000313" key="1">
    <source>
        <dbReference type="EMBL" id="JAD59035.1"/>
    </source>
</evidence>
<reference evidence="1" key="1">
    <citation type="submission" date="2014-09" db="EMBL/GenBank/DDBJ databases">
        <authorList>
            <person name="Magalhaes I.L.F."/>
            <person name="Oliveira U."/>
            <person name="Santos F.R."/>
            <person name="Vidigal T.H.D.A."/>
            <person name="Brescovit A.D."/>
            <person name="Santos A.J."/>
        </authorList>
    </citation>
    <scope>NUCLEOTIDE SEQUENCE</scope>
    <source>
        <tissue evidence="1">Shoot tissue taken approximately 20 cm above the soil surface</tissue>
    </source>
</reference>